<evidence type="ECO:0000313" key="1">
    <source>
        <dbReference type="EMBL" id="OQP57069.1"/>
    </source>
</evidence>
<comment type="caution">
    <text evidence="1">The sequence shown here is derived from an EMBL/GenBank/DDBJ whole genome shotgun (WGS) entry which is preliminary data.</text>
</comment>
<dbReference type="EMBL" id="LVYD01000124">
    <property type="protein sequence ID" value="OQP57069.1"/>
    <property type="molecule type" value="Genomic_DNA"/>
</dbReference>
<proteinExistence type="predicted"/>
<gene>
    <name evidence="1" type="ORF">A3860_10910</name>
</gene>
<dbReference type="Proteomes" id="UP000192796">
    <property type="component" value="Unassembled WGS sequence"/>
</dbReference>
<evidence type="ECO:0008006" key="3">
    <source>
        <dbReference type="Google" id="ProtNLM"/>
    </source>
</evidence>
<dbReference type="STRING" id="1703345.A3860_10910"/>
<keyword evidence="2" id="KW-1185">Reference proteome</keyword>
<dbReference type="AlphaFoldDB" id="A0A1V9FFC5"/>
<name>A0A1V9FFC5_9BACT</name>
<accession>A0A1V9FFC5</accession>
<sequence>MNAVNPIFIMNSITYFAFLLPSFFLSWSNASIKTNYTPQPAFGCTSYYDTTLKLTVYTGVEKEPEYPGGAAAWARYIDRNLRTENIDASKYCNVRIKMIIDPTGEIRKVVPMRGDTEVKEPNANEKEVLRVYLKSKFWAPGICSGNNVTTEFFQSFNPCNR</sequence>
<reference evidence="1 2" key="1">
    <citation type="submission" date="2016-03" db="EMBL/GenBank/DDBJ databases">
        <title>Niastella vici sp. nov., isolated from farmland soil.</title>
        <authorList>
            <person name="Chen L."/>
            <person name="Wang D."/>
            <person name="Yang S."/>
            <person name="Wang G."/>
        </authorList>
    </citation>
    <scope>NUCLEOTIDE SEQUENCE [LARGE SCALE GENOMIC DNA]</scope>
    <source>
        <strain evidence="1 2">DJ57</strain>
    </source>
</reference>
<protein>
    <recommendedName>
        <fullName evidence="3">TonB C-terminal domain-containing protein</fullName>
    </recommendedName>
</protein>
<organism evidence="1 2">
    <name type="scientific">Niastella vici</name>
    <dbReference type="NCBI Taxonomy" id="1703345"/>
    <lineage>
        <taxon>Bacteria</taxon>
        <taxon>Pseudomonadati</taxon>
        <taxon>Bacteroidota</taxon>
        <taxon>Chitinophagia</taxon>
        <taxon>Chitinophagales</taxon>
        <taxon>Chitinophagaceae</taxon>
        <taxon>Niastella</taxon>
    </lineage>
</organism>
<evidence type="ECO:0000313" key="2">
    <source>
        <dbReference type="Proteomes" id="UP000192796"/>
    </source>
</evidence>